<organism evidence="1 2">
    <name type="scientific">Littorina saxatilis</name>
    <dbReference type="NCBI Taxonomy" id="31220"/>
    <lineage>
        <taxon>Eukaryota</taxon>
        <taxon>Metazoa</taxon>
        <taxon>Spiralia</taxon>
        <taxon>Lophotrochozoa</taxon>
        <taxon>Mollusca</taxon>
        <taxon>Gastropoda</taxon>
        <taxon>Caenogastropoda</taxon>
        <taxon>Littorinimorpha</taxon>
        <taxon>Littorinoidea</taxon>
        <taxon>Littorinidae</taxon>
        <taxon>Littorina</taxon>
    </lineage>
</organism>
<sequence length="287" mass="32183">MSADGVKSRRGRLRIMTYLSPGVQVGLFELIRDYLESVTGLDAYLIYESRWSGPPCGRVDPFTADDVDIAFMCSTAYSRLKQNKNAFMELCPAAALHSHPMATGRPVYFSDLMVHTDNKDRFKDFHALKGCRWAYNDDISLSGNLVMMAELKKHGYDANFFGSSTQSGSHLNSIQLILNGRADAAAIDSNTISGYKMEHPEKMERLHTIMSLGPMPIYPIVFNNRLSAELKSSITKALLGITQKPEWGQRLLQMGVVGYTEVDETFYGMENEIQDMVKNMSLAPAYY</sequence>
<dbReference type="EMBL" id="JBAMIC010004070">
    <property type="protein sequence ID" value="KAK7087184.1"/>
    <property type="molecule type" value="Genomic_DNA"/>
</dbReference>
<evidence type="ECO:0008006" key="3">
    <source>
        <dbReference type="Google" id="ProtNLM"/>
    </source>
</evidence>
<protein>
    <recommendedName>
        <fullName evidence="3">Phosphate ABC transporter substrate-binding protein</fullName>
    </recommendedName>
</protein>
<keyword evidence="2" id="KW-1185">Reference proteome</keyword>
<comment type="caution">
    <text evidence="1">The sequence shown here is derived from an EMBL/GenBank/DDBJ whole genome shotgun (WGS) entry which is preliminary data.</text>
</comment>
<dbReference type="Proteomes" id="UP001374579">
    <property type="component" value="Unassembled WGS sequence"/>
</dbReference>
<name>A0AAN9FVA1_9CAEN</name>
<reference evidence="1 2" key="1">
    <citation type="submission" date="2024-02" db="EMBL/GenBank/DDBJ databases">
        <title>Chromosome-scale genome assembly of the rough periwinkle Littorina saxatilis.</title>
        <authorList>
            <person name="De Jode A."/>
            <person name="Faria R."/>
            <person name="Formenti G."/>
            <person name="Sims Y."/>
            <person name="Smith T.P."/>
            <person name="Tracey A."/>
            <person name="Wood J.M.D."/>
            <person name="Zagrodzka Z.B."/>
            <person name="Johannesson K."/>
            <person name="Butlin R.K."/>
            <person name="Leder E.H."/>
        </authorList>
    </citation>
    <scope>NUCLEOTIDE SEQUENCE [LARGE SCALE GENOMIC DNA]</scope>
    <source>
        <strain evidence="1">Snail1</strain>
        <tissue evidence="1">Muscle</tissue>
    </source>
</reference>
<evidence type="ECO:0000313" key="1">
    <source>
        <dbReference type="EMBL" id="KAK7087184.1"/>
    </source>
</evidence>
<dbReference type="PANTHER" id="PTHR35841:SF1">
    <property type="entry name" value="PHOSPHONATES-BINDING PERIPLASMIC PROTEIN"/>
    <property type="match status" value="1"/>
</dbReference>
<dbReference type="PANTHER" id="PTHR35841">
    <property type="entry name" value="PHOSPHONATES-BINDING PERIPLASMIC PROTEIN"/>
    <property type="match status" value="1"/>
</dbReference>
<accession>A0AAN9FVA1</accession>
<evidence type="ECO:0000313" key="2">
    <source>
        <dbReference type="Proteomes" id="UP001374579"/>
    </source>
</evidence>
<proteinExistence type="predicted"/>
<dbReference type="SUPFAM" id="SSF53850">
    <property type="entry name" value="Periplasmic binding protein-like II"/>
    <property type="match status" value="1"/>
</dbReference>
<dbReference type="Pfam" id="PF12974">
    <property type="entry name" value="Phosphonate-bd"/>
    <property type="match status" value="1"/>
</dbReference>
<gene>
    <name evidence="1" type="ORF">V1264_021265</name>
</gene>
<dbReference type="AlphaFoldDB" id="A0AAN9FVA1"/>
<dbReference type="Gene3D" id="3.40.190.10">
    <property type="entry name" value="Periplasmic binding protein-like II"/>
    <property type="match status" value="1"/>
</dbReference>